<sequence>MSSLIAFTRTGSSGTAGTVGGLLFSNLIPCRQISVSSSLYGKRNIRKFFLGNKRGTRLHRKAKMEGKTASWDPIYTEVKASGFHYDGVYHKVPEMIPDIIVPDLTDFKLKPYVSYKTADIYQTEFTPENLFESVYKNKIVRDFKNNKLDDQGNPLEPNEMEKLTPEEAWIMARKSGSDIFSERTPKFWECLDQSLIDEDPPEIAVTSDDLTHPSEKKKLSKN</sequence>
<accession>A0A1D2MAN1</accession>
<keyword evidence="6" id="KW-0687">Ribonucleoprotein</keyword>
<dbReference type="PANTHER" id="PTHR21338">
    <property type="entry name" value="MITOCHONDRIAL RIBOSOMAL PROTEIN L41"/>
    <property type="match status" value="1"/>
</dbReference>
<dbReference type="InterPro" id="IPR019189">
    <property type="entry name" value="Ribosomal_mL41"/>
</dbReference>
<dbReference type="GO" id="GO:0005762">
    <property type="term" value="C:mitochondrial large ribosomal subunit"/>
    <property type="evidence" value="ECO:0007669"/>
    <property type="project" value="InterPro"/>
</dbReference>
<feature type="region of interest" description="Disordered" evidence="7">
    <location>
        <begin position="199"/>
        <end position="222"/>
    </location>
</feature>
<comment type="subcellular location">
    <subcellularLocation>
        <location evidence="1">Mitochondrion</location>
    </subcellularLocation>
</comment>
<evidence type="ECO:0000256" key="5">
    <source>
        <dbReference type="ARBA" id="ARBA00023128"/>
    </source>
</evidence>
<evidence type="ECO:0000256" key="3">
    <source>
        <dbReference type="ARBA" id="ARBA00022946"/>
    </source>
</evidence>
<reference evidence="8 9" key="1">
    <citation type="journal article" date="2016" name="Genome Biol. Evol.">
        <title>Gene Family Evolution Reflects Adaptation to Soil Environmental Stressors in the Genome of the Collembolan Orchesella cincta.</title>
        <authorList>
            <person name="Faddeeva-Vakhrusheva A."/>
            <person name="Derks M.F."/>
            <person name="Anvar S.Y."/>
            <person name="Agamennone V."/>
            <person name="Suring W."/>
            <person name="Smit S."/>
            <person name="van Straalen N.M."/>
            <person name="Roelofs D."/>
        </authorList>
    </citation>
    <scope>NUCLEOTIDE SEQUENCE [LARGE SCALE GENOMIC DNA]</scope>
    <source>
        <tissue evidence="8">Mixed pool</tissue>
    </source>
</reference>
<dbReference type="STRING" id="48709.A0A1D2MAN1"/>
<dbReference type="Pfam" id="PF09809">
    <property type="entry name" value="MRP-L27"/>
    <property type="match status" value="1"/>
</dbReference>
<evidence type="ECO:0000256" key="4">
    <source>
        <dbReference type="ARBA" id="ARBA00022980"/>
    </source>
</evidence>
<comment type="similarity">
    <text evidence="2">Belongs to the mitochondrion-specific ribosomal protein mL41 family.</text>
</comment>
<keyword evidence="4 8" id="KW-0689">Ribosomal protein</keyword>
<evidence type="ECO:0000313" key="9">
    <source>
        <dbReference type="Proteomes" id="UP000094527"/>
    </source>
</evidence>
<protein>
    <submittedName>
        <fullName evidence="8">39S ribosomal protein L41, mitochondrial</fullName>
    </submittedName>
</protein>
<gene>
    <name evidence="8" type="ORF">Ocin01_16634</name>
</gene>
<dbReference type="OMA" id="YVREMEP"/>
<dbReference type="OrthoDB" id="408933at2759"/>
<keyword evidence="5" id="KW-0496">Mitochondrion</keyword>
<dbReference type="PANTHER" id="PTHR21338:SF0">
    <property type="entry name" value="LARGE RIBOSOMAL SUBUNIT PROTEIN ML41"/>
    <property type="match status" value="1"/>
</dbReference>
<organism evidence="8 9">
    <name type="scientific">Orchesella cincta</name>
    <name type="common">Springtail</name>
    <name type="synonym">Podura cincta</name>
    <dbReference type="NCBI Taxonomy" id="48709"/>
    <lineage>
        <taxon>Eukaryota</taxon>
        <taxon>Metazoa</taxon>
        <taxon>Ecdysozoa</taxon>
        <taxon>Arthropoda</taxon>
        <taxon>Hexapoda</taxon>
        <taxon>Collembola</taxon>
        <taxon>Entomobryomorpha</taxon>
        <taxon>Entomobryoidea</taxon>
        <taxon>Orchesellidae</taxon>
        <taxon>Orchesellinae</taxon>
        <taxon>Orchesella</taxon>
    </lineage>
</organism>
<dbReference type="GO" id="GO:0006412">
    <property type="term" value="P:translation"/>
    <property type="evidence" value="ECO:0007669"/>
    <property type="project" value="TreeGrafter"/>
</dbReference>
<dbReference type="EMBL" id="LJIJ01002213">
    <property type="protein sequence ID" value="ODM90046.1"/>
    <property type="molecule type" value="Genomic_DNA"/>
</dbReference>
<dbReference type="GO" id="GO:0003735">
    <property type="term" value="F:structural constituent of ribosome"/>
    <property type="evidence" value="ECO:0007669"/>
    <property type="project" value="InterPro"/>
</dbReference>
<evidence type="ECO:0000256" key="1">
    <source>
        <dbReference type="ARBA" id="ARBA00004173"/>
    </source>
</evidence>
<proteinExistence type="inferred from homology"/>
<dbReference type="Proteomes" id="UP000094527">
    <property type="component" value="Unassembled WGS sequence"/>
</dbReference>
<dbReference type="AlphaFoldDB" id="A0A1D2MAN1"/>
<feature type="compositionally biased region" description="Basic and acidic residues" evidence="7">
    <location>
        <begin position="209"/>
        <end position="222"/>
    </location>
</feature>
<name>A0A1D2MAN1_ORCCI</name>
<comment type="caution">
    <text evidence="8">The sequence shown here is derived from an EMBL/GenBank/DDBJ whole genome shotgun (WGS) entry which is preliminary data.</text>
</comment>
<keyword evidence="3" id="KW-0809">Transit peptide</keyword>
<evidence type="ECO:0000256" key="6">
    <source>
        <dbReference type="ARBA" id="ARBA00023274"/>
    </source>
</evidence>
<evidence type="ECO:0000256" key="2">
    <source>
        <dbReference type="ARBA" id="ARBA00010152"/>
    </source>
</evidence>
<keyword evidence="9" id="KW-1185">Reference proteome</keyword>
<evidence type="ECO:0000256" key="7">
    <source>
        <dbReference type="SAM" id="MobiDB-lite"/>
    </source>
</evidence>
<evidence type="ECO:0000313" key="8">
    <source>
        <dbReference type="EMBL" id="ODM90046.1"/>
    </source>
</evidence>